<dbReference type="EMBL" id="JAWCUI010000044">
    <property type="protein sequence ID" value="KAL1892529.1"/>
    <property type="molecule type" value="Genomic_DNA"/>
</dbReference>
<evidence type="ECO:0000313" key="4">
    <source>
        <dbReference type="Proteomes" id="UP001583186"/>
    </source>
</evidence>
<keyword evidence="2" id="KW-0812">Transmembrane</keyword>
<accession>A0ABR3YX54</accession>
<feature type="compositionally biased region" description="Low complexity" evidence="1">
    <location>
        <begin position="9"/>
        <end position="26"/>
    </location>
</feature>
<feature type="transmembrane region" description="Helical" evidence="2">
    <location>
        <begin position="50"/>
        <end position="71"/>
    </location>
</feature>
<dbReference type="PANTHER" id="PTHR37849:SF1">
    <property type="entry name" value="YALI0E11605P"/>
    <property type="match status" value="1"/>
</dbReference>
<sequence>MASRTMLLRSVSRAAASPVAASPTRSFQTSARRFAEVAPLPARKPVGAFRGGLFGFLLGATLTGAGVYYYVLTEYKASNDQLTEDIYTLQRATQQLSSHLATLEDKVQKK</sequence>
<keyword evidence="4" id="KW-1185">Reference proteome</keyword>
<name>A0ABR3YX54_9PEZI</name>
<evidence type="ECO:0000256" key="1">
    <source>
        <dbReference type="SAM" id="MobiDB-lite"/>
    </source>
</evidence>
<dbReference type="Proteomes" id="UP001583186">
    <property type="component" value="Unassembled WGS sequence"/>
</dbReference>
<dbReference type="PANTHER" id="PTHR37849">
    <property type="entry name" value="YALI0E11605P"/>
    <property type="match status" value="1"/>
</dbReference>
<keyword evidence="2" id="KW-0472">Membrane</keyword>
<keyword evidence="2" id="KW-1133">Transmembrane helix</keyword>
<organism evidence="3 4">
    <name type="scientific">Sporothrix stenoceras</name>
    <dbReference type="NCBI Taxonomy" id="5173"/>
    <lineage>
        <taxon>Eukaryota</taxon>
        <taxon>Fungi</taxon>
        <taxon>Dikarya</taxon>
        <taxon>Ascomycota</taxon>
        <taxon>Pezizomycotina</taxon>
        <taxon>Sordariomycetes</taxon>
        <taxon>Sordariomycetidae</taxon>
        <taxon>Ophiostomatales</taxon>
        <taxon>Ophiostomataceae</taxon>
        <taxon>Sporothrix</taxon>
    </lineage>
</organism>
<evidence type="ECO:0000256" key="2">
    <source>
        <dbReference type="SAM" id="Phobius"/>
    </source>
</evidence>
<evidence type="ECO:0000313" key="3">
    <source>
        <dbReference type="EMBL" id="KAL1892529.1"/>
    </source>
</evidence>
<comment type="caution">
    <text evidence="3">The sequence shown here is derived from an EMBL/GenBank/DDBJ whole genome shotgun (WGS) entry which is preliminary data.</text>
</comment>
<protein>
    <submittedName>
        <fullName evidence="3">Uncharacterized protein</fullName>
    </submittedName>
</protein>
<gene>
    <name evidence="3" type="ORF">Sste5346_007041</name>
</gene>
<feature type="region of interest" description="Disordered" evidence="1">
    <location>
        <begin position="1"/>
        <end position="29"/>
    </location>
</feature>
<proteinExistence type="predicted"/>
<reference evidence="3 4" key="1">
    <citation type="journal article" date="2024" name="IMA Fungus">
        <title>IMA Genome - F19 : A genome assembly and annotation guide to empower mycologists, including annotated draft genome sequences of Ceratocystis pirilliformis, Diaporthe australafricana, Fusarium ophioides, Paecilomyces lecythidis, and Sporothrix stenoceras.</title>
        <authorList>
            <person name="Aylward J."/>
            <person name="Wilson A.M."/>
            <person name="Visagie C.M."/>
            <person name="Spraker J."/>
            <person name="Barnes I."/>
            <person name="Buitendag C."/>
            <person name="Ceriani C."/>
            <person name="Del Mar Angel L."/>
            <person name="du Plessis D."/>
            <person name="Fuchs T."/>
            <person name="Gasser K."/>
            <person name="Kramer D."/>
            <person name="Li W."/>
            <person name="Munsamy K."/>
            <person name="Piso A."/>
            <person name="Price J.L."/>
            <person name="Sonnekus B."/>
            <person name="Thomas C."/>
            <person name="van der Nest A."/>
            <person name="van Dijk A."/>
            <person name="van Heerden A."/>
            <person name="van Vuuren N."/>
            <person name="Yilmaz N."/>
            <person name="Duong T.A."/>
            <person name="van der Merwe N.A."/>
            <person name="Wingfield M.J."/>
            <person name="Wingfield B.D."/>
        </authorList>
    </citation>
    <scope>NUCLEOTIDE SEQUENCE [LARGE SCALE GENOMIC DNA]</scope>
    <source>
        <strain evidence="3 4">CMW 5346</strain>
    </source>
</reference>